<evidence type="ECO:0000313" key="2">
    <source>
        <dbReference type="EMBL" id="AXK41686.1"/>
    </source>
</evidence>
<proteinExistence type="predicted"/>
<feature type="chain" id="PRO_5016856175" evidence="1">
    <location>
        <begin position="22"/>
        <end position="118"/>
    </location>
</feature>
<sequence length="118" mass="13009">MRKTLFLAAAFSLALAAPAQATGGYICRTADGSDLEIAVGIGHVPGAPIIGTQLRAKDRVIPVNAPQWWLDDEELRLLLTDANALETLVTLHARYNEGRYDGTVEWQGAKRWIRCYEN</sequence>
<dbReference type="Proteomes" id="UP000254508">
    <property type="component" value="Chromosome"/>
</dbReference>
<feature type="signal peptide" evidence="1">
    <location>
        <begin position="1"/>
        <end position="21"/>
    </location>
</feature>
<gene>
    <name evidence="2" type="ORF">DVR09_04455</name>
</gene>
<dbReference type="OrthoDB" id="7409257at2"/>
<keyword evidence="1" id="KW-0732">Signal</keyword>
<name>A0A345YCN4_9SPHN</name>
<reference evidence="3" key="1">
    <citation type="submission" date="2018-07" db="EMBL/GenBank/DDBJ databases">
        <title>Genome sequence of Erythrobacter strain YH-07, an antagonistic bacterium isolated from Yellow Sea.</title>
        <authorList>
            <person name="Tang T."/>
            <person name="Liu Q."/>
            <person name="Sun X."/>
        </authorList>
    </citation>
    <scope>NUCLEOTIDE SEQUENCE [LARGE SCALE GENOMIC DNA]</scope>
    <source>
        <strain evidence="3">YH-07</strain>
    </source>
</reference>
<keyword evidence="3" id="KW-1185">Reference proteome</keyword>
<organism evidence="2 3">
    <name type="scientific">Erythrobacter aureus</name>
    <dbReference type="NCBI Taxonomy" id="2182384"/>
    <lineage>
        <taxon>Bacteria</taxon>
        <taxon>Pseudomonadati</taxon>
        <taxon>Pseudomonadota</taxon>
        <taxon>Alphaproteobacteria</taxon>
        <taxon>Sphingomonadales</taxon>
        <taxon>Erythrobacteraceae</taxon>
        <taxon>Erythrobacter/Porphyrobacter group</taxon>
        <taxon>Erythrobacter</taxon>
    </lineage>
</organism>
<protein>
    <submittedName>
        <fullName evidence="2">Uncharacterized protein</fullName>
    </submittedName>
</protein>
<dbReference type="EMBL" id="CP031357">
    <property type="protein sequence ID" value="AXK41686.1"/>
    <property type="molecule type" value="Genomic_DNA"/>
</dbReference>
<evidence type="ECO:0000313" key="3">
    <source>
        <dbReference type="Proteomes" id="UP000254508"/>
    </source>
</evidence>
<evidence type="ECO:0000256" key="1">
    <source>
        <dbReference type="SAM" id="SignalP"/>
    </source>
</evidence>
<dbReference type="RefSeq" id="WP_115415873.1">
    <property type="nucleotide sequence ID" value="NZ_CP031357.1"/>
</dbReference>
<dbReference type="AlphaFoldDB" id="A0A345YCN4"/>
<dbReference type="KEGG" id="err:DVR09_04455"/>
<accession>A0A345YCN4</accession>